<feature type="domain" description="RNA polymerase sigma-70 region 2" evidence="2">
    <location>
        <begin position="9"/>
        <end position="74"/>
    </location>
</feature>
<reference evidence="4 5" key="1">
    <citation type="submission" date="2019-07" db="EMBL/GenBank/DDBJ databases">
        <title>Luteimonas sp. YD-1 nov., isolated from acidic soil.</title>
        <authorList>
            <person name="Zhou J."/>
        </authorList>
    </citation>
    <scope>NUCLEOTIDE SEQUENCE [LARGE SCALE GENOMIC DNA]</scope>
    <source>
        <strain evidence="4 5">YD-1</strain>
    </source>
</reference>
<feature type="domain" description="RNA polymerase sigma factor 70 region 4 type 2" evidence="3">
    <location>
        <begin position="109"/>
        <end position="159"/>
    </location>
</feature>
<dbReference type="OrthoDB" id="3211555at2"/>
<dbReference type="SUPFAM" id="SSF88659">
    <property type="entry name" value="Sigma3 and sigma4 domains of RNA polymerase sigma factors"/>
    <property type="match status" value="1"/>
</dbReference>
<proteinExistence type="predicted"/>
<dbReference type="InterPro" id="IPR013324">
    <property type="entry name" value="RNA_pol_sigma_r3/r4-like"/>
</dbReference>
<protein>
    <submittedName>
        <fullName evidence="4">Sigma-70 family RNA polymerase sigma factor</fullName>
    </submittedName>
</protein>
<evidence type="ECO:0000256" key="1">
    <source>
        <dbReference type="ARBA" id="ARBA00011344"/>
    </source>
</evidence>
<dbReference type="AlphaFoldDB" id="A0A5C5TXL1"/>
<gene>
    <name evidence="4" type="ORF">FQY79_11065</name>
</gene>
<accession>A0A5C5TXL1</accession>
<dbReference type="PANTHER" id="PTHR30173:SF36">
    <property type="entry name" value="ECF RNA POLYMERASE SIGMA FACTOR SIGJ"/>
    <property type="match status" value="1"/>
</dbReference>
<comment type="subunit">
    <text evidence="1">Interacts transiently with the RNA polymerase catalytic core formed by RpoA, RpoB, RpoC and RpoZ (2 alpha, 1 beta, 1 beta' and 1 omega subunit) to form the RNA polymerase holoenzyme that can initiate transcription.</text>
</comment>
<dbReference type="InterPro" id="IPR032710">
    <property type="entry name" value="NTF2-like_dom_sf"/>
</dbReference>
<dbReference type="SUPFAM" id="SSF88946">
    <property type="entry name" value="Sigma2 domain of RNA polymerase sigma factors"/>
    <property type="match status" value="1"/>
</dbReference>
<keyword evidence="5" id="KW-1185">Reference proteome</keyword>
<dbReference type="Proteomes" id="UP000315949">
    <property type="component" value="Unassembled WGS sequence"/>
</dbReference>
<dbReference type="InterPro" id="IPR052704">
    <property type="entry name" value="ECF_Sigma-70_Domain"/>
</dbReference>
<dbReference type="EMBL" id="VOHE01000005">
    <property type="protein sequence ID" value="TWT18407.1"/>
    <property type="molecule type" value="Genomic_DNA"/>
</dbReference>
<dbReference type="InterPro" id="IPR036388">
    <property type="entry name" value="WH-like_DNA-bd_sf"/>
</dbReference>
<evidence type="ECO:0000259" key="2">
    <source>
        <dbReference type="Pfam" id="PF04542"/>
    </source>
</evidence>
<dbReference type="Gene3D" id="1.10.1740.10">
    <property type="match status" value="1"/>
</dbReference>
<dbReference type="SUPFAM" id="SSF54427">
    <property type="entry name" value="NTF2-like"/>
    <property type="match status" value="1"/>
</dbReference>
<dbReference type="RefSeq" id="WP_027070856.1">
    <property type="nucleotide sequence ID" value="NZ_VOHE01000005.1"/>
</dbReference>
<dbReference type="InterPro" id="IPR013325">
    <property type="entry name" value="RNA_pol_sigma_r2"/>
</dbReference>
<dbReference type="GO" id="GO:0003677">
    <property type="term" value="F:DNA binding"/>
    <property type="evidence" value="ECO:0007669"/>
    <property type="project" value="InterPro"/>
</dbReference>
<dbReference type="InterPro" id="IPR014284">
    <property type="entry name" value="RNA_pol_sigma-70_dom"/>
</dbReference>
<dbReference type="Pfam" id="PF08281">
    <property type="entry name" value="Sigma70_r4_2"/>
    <property type="match status" value="1"/>
</dbReference>
<dbReference type="Gene3D" id="1.10.10.10">
    <property type="entry name" value="Winged helix-like DNA-binding domain superfamily/Winged helix DNA-binding domain"/>
    <property type="match status" value="1"/>
</dbReference>
<sequence length="295" mass="31938">MDDAAWVDLFERRRPFLTGLAYRTLGSRADAEDVVQDVFVKWLGADRAAIDNPDAWLTTVCVRRCLNMLESAQRARTDYVGFWLPEPVQGAGTASPEQEAELASSLSTAFLLLLERLAPKERAAYLLHDIFRLRHAEVAGIIGVREEACRKLVSRARANIGRPVARQHVPPRRQASLLEAFRHAVATGQTALLAGMLAEDVVLAADGGGKVAAIATPVCGRAMVLEFIAARLSAWWRAYAWEDATINGARGALLTSDGRLEAAVSFSYDGEGRATGVYIVRNPDKLAALALGGVA</sequence>
<organism evidence="4 5">
    <name type="scientific">Luteimonas wenzhouensis</name>
    <dbReference type="NCBI Taxonomy" id="2599615"/>
    <lineage>
        <taxon>Bacteria</taxon>
        <taxon>Pseudomonadati</taxon>
        <taxon>Pseudomonadota</taxon>
        <taxon>Gammaproteobacteria</taxon>
        <taxon>Lysobacterales</taxon>
        <taxon>Lysobacteraceae</taxon>
        <taxon>Luteimonas</taxon>
    </lineage>
</organism>
<dbReference type="Gene3D" id="3.10.450.50">
    <property type="match status" value="1"/>
</dbReference>
<comment type="caution">
    <text evidence="4">The sequence shown here is derived from an EMBL/GenBank/DDBJ whole genome shotgun (WGS) entry which is preliminary data.</text>
</comment>
<dbReference type="PANTHER" id="PTHR30173">
    <property type="entry name" value="SIGMA 19 FACTOR"/>
    <property type="match status" value="1"/>
</dbReference>
<evidence type="ECO:0000313" key="4">
    <source>
        <dbReference type="EMBL" id="TWT18407.1"/>
    </source>
</evidence>
<dbReference type="NCBIfam" id="NF007214">
    <property type="entry name" value="PRK09636.1"/>
    <property type="match status" value="1"/>
</dbReference>
<dbReference type="GO" id="GO:0006352">
    <property type="term" value="P:DNA-templated transcription initiation"/>
    <property type="evidence" value="ECO:0007669"/>
    <property type="project" value="InterPro"/>
</dbReference>
<evidence type="ECO:0000259" key="3">
    <source>
        <dbReference type="Pfam" id="PF08281"/>
    </source>
</evidence>
<evidence type="ECO:0000313" key="5">
    <source>
        <dbReference type="Proteomes" id="UP000315949"/>
    </source>
</evidence>
<dbReference type="InterPro" id="IPR013249">
    <property type="entry name" value="RNA_pol_sigma70_r4_t2"/>
</dbReference>
<name>A0A5C5TXL1_9GAMM</name>
<dbReference type="Pfam" id="PF04542">
    <property type="entry name" value="Sigma70_r2"/>
    <property type="match status" value="1"/>
</dbReference>
<dbReference type="GO" id="GO:0016987">
    <property type="term" value="F:sigma factor activity"/>
    <property type="evidence" value="ECO:0007669"/>
    <property type="project" value="InterPro"/>
</dbReference>
<dbReference type="InterPro" id="IPR007627">
    <property type="entry name" value="RNA_pol_sigma70_r2"/>
</dbReference>
<dbReference type="NCBIfam" id="TIGR02937">
    <property type="entry name" value="sigma70-ECF"/>
    <property type="match status" value="1"/>
</dbReference>